<sequence>MARGSHDQKAYRSALDLLIENEPARRLDIRLSYKNFLELEKYVIRYGRMELHGDNANLGLTVGDLFLSDEEGIDGIHSEPIYLKTRMVEEFLGDGAVETARSRSRFFHALGKQSH</sequence>
<keyword evidence="2" id="KW-1185">Reference proteome</keyword>
<evidence type="ECO:0000313" key="1">
    <source>
        <dbReference type="EMBL" id="ODQ70232.1"/>
    </source>
</evidence>
<proteinExistence type="predicted"/>
<reference evidence="1 2" key="1">
    <citation type="journal article" date="2016" name="Proc. Natl. Acad. Sci. U.S.A.">
        <title>Comparative genomics of biotechnologically important yeasts.</title>
        <authorList>
            <person name="Riley R."/>
            <person name="Haridas S."/>
            <person name="Wolfe K.H."/>
            <person name="Lopes M.R."/>
            <person name="Hittinger C.T."/>
            <person name="Goeker M."/>
            <person name="Salamov A.A."/>
            <person name="Wisecaver J.H."/>
            <person name="Long T.M."/>
            <person name="Calvey C.H."/>
            <person name="Aerts A.L."/>
            <person name="Barry K.W."/>
            <person name="Choi C."/>
            <person name="Clum A."/>
            <person name="Coughlan A.Y."/>
            <person name="Deshpande S."/>
            <person name="Douglass A.P."/>
            <person name="Hanson S.J."/>
            <person name="Klenk H.-P."/>
            <person name="LaButti K.M."/>
            <person name="Lapidus A."/>
            <person name="Lindquist E.A."/>
            <person name="Lipzen A.M."/>
            <person name="Meier-Kolthoff J.P."/>
            <person name="Ohm R.A."/>
            <person name="Otillar R.P."/>
            <person name="Pangilinan J.L."/>
            <person name="Peng Y."/>
            <person name="Rokas A."/>
            <person name="Rosa C.A."/>
            <person name="Scheuner C."/>
            <person name="Sibirny A.A."/>
            <person name="Slot J.C."/>
            <person name="Stielow J.B."/>
            <person name="Sun H."/>
            <person name="Kurtzman C.P."/>
            <person name="Blackwell M."/>
            <person name="Grigoriev I.V."/>
            <person name="Jeffries T.W."/>
        </authorList>
    </citation>
    <scope>NUCLEOTIDE SEQUENCE [LARGE SCALE GENOMIC DNA]</scope>
    <source>
        <strain evidence="1 2">NRRL Y-11557</strain>
    </source>
</reference>
<dbReference type="AlphaFoldDB" id="A0A1E3PZ99"/>
<dbReference type="OrthoDB" id="10555385at2759"/>
<organism evidence="1 2">
    <name type="scientific">Lipomyces starkeyi NRRL Y-11557</name>
    <dbReference type="NCBI Taxonomy" id="675824"/>
    <lineage>
        <taxon>Eukaryota</taxon>
        <taxon>Fungi</taxon>
        <taxon>Dikarya</taxon>
        <taxon>Ascomycota</taxon>
        <taxon>Saccharomycotina</taxon>
        <taxon>Lipomycetes</taxon>
        <taxon>Lipomycetales</taxon>
        <taxon>Lipomycetaceae</taxon>
        <taxon>Lipomyces</taxon>
    </lineage>
</organism>
<name>A0A1E3PZ99_LIPST</name>
<dbReference type="EMBL" id="KV454301">
    <property type="protein sequence ID" value="ODQ70232.1"/>
    <property type="molecule type" value="Genomic_DNA"/>
</dbReference>
<protein>
    <submittedName>
        <fullName evidence="1">Uncharacterized protein</fullName>
    </submittedName>
</protein>
<accession>A0A1E3PZ99</accession>
<dbReference type="Proteomes" id="UP000094385">
    <property type="component" value="Unassembled WGS sequence"/>
</dbReference>
<gene>
    <name evidence="1" type="ORF">LIPSTDRAFT_6318</name>
</gene>
<evidence type="ECO:0000313" key="2">
    <source>
        <dbReference type="Proteomes" id="UP000094385"/>
    </source>
</evidence>